<dbReference type="PANTHER" id="PTHR38454:SF1">
    <property type="entry name" value="INTEGRAL MEMBRANE PROTEIN"/>
    <property type="match status" value="1"/>
</dbReference>
<dbReference type="OrthoDB" id="1637636at2"/>
<accession>A0A1M6D171</accession>
<gene>
    <name evidence="2" type="ORF">SAMN02745691_00640</name>
</gene>
<dbReference type="AlphaFoldDB" id="A0A1M6D171"/>
<feature type="transmembrane region" description="Helical" evidence="1">
    <location>
        <begin position="310"/>
        <end position="332"/>
    </location>
</feature>
<evidence type="ECO:0000313" key="2">
    <source>
        <dbReference type="EMBL" id="SHI66863.1"/>
    </source>
</evidence>
<dbReference type="PANTHER" id="PTHR38454">
    <property type="entry name" value="INTEGRAL MEMBRANE PROTEIN-RELATED"/>
    <property type="match status" value="1"/>
</dbReference>
<feature type="transmembrane region" description="Helical" evidence="1">
    <location>
        <begin position="79"/>
        <end position="98"/>
    </location>
</feature>
<feature type="transmembrane region" description="Helical" evidence="1">
    <location>
        <begin position="104"/>
        <end position="123"/>
    </location>
</feature>
<evidence type="ECO:0000313" key="3">
    <source>
        <dbReference type="Proteomes" id="UP000184342"/>
    </source>
</evidence>
<feature type="transmembrane region" description="Helical" evidence="1">
    <location>
        <begin position="135"/>
        <end position="151"/>
    </location>
</feature>
<feature type="transmembrane region" description="Helical" evidence="1">
    <location>
        <begin position="338"/>
        <end position="357"/>
    </location>
</feature>
<feature type="transmembrane region" description="Helical" evidence="1">
    <location>
        <begin position="233"/>
        <end position="257"/>
    </location>
</feature>
<feature type="transmembrane region" description="Helical" evidence="1">
    <location>
        <begin position="369"/>
        <end position="389"/>
    </location>
</feature>
<keyword evidence="1" id="KW-1133">Transmembrane helix</keyword>
<feature type="transmembrane region" description="Helical" evidence="1">
    <location>
        <begin position="793"/>
        <end position="811"/>
    </location>
</feature>
<feature type="transmembrane region" description="Helical" evidence="1">
    <location>
        <begin position="185"/>
        <end position="213"/>
    </location>
</feature>
<sequence length="822" mass="92765">MKKPMPSTKNGKDTIAYLLLIIFAAILILIIKKDGFLYGSRVDWISQHSVIPDYFRQKFYETGNLFPDFAMNLGGGQNIYNFSYYGLLSPIVLFSYLLPWVSMTAYISATSIIIVISSGCLCYKWLTANEIPRKIAFTAAICFICAGPLIFQSHRQIMFVDYFPFLFLGLFGVDQYRRIHKKGMFILGAFCCIMTSYFFSVGCILTLLIYAAFVNLKSRPDSSLRELSKGLIPFIKGIAIAVFMAGVLWLPTLYVVVNGRGGGSVSWLSLIIPTLPFKALMQGEYSLGLTAISLIALISALLGKKRNEKIIALILTLFLISPLFLYLLNGTIYIREKALIPLLPLYILVTAVFLRKVEKTVNRFEIKKFCRKGILVVGLLLLVISYATLNCLLVNAKDELVKVDEYMNYNNPEKLSLIQKVLKNDSSFFRINEIADGNVTSNYVYGAHYNQTSIYSSTYNKDYNVFFYDVMNNPFVARNRVISVSSKNIFFQNFMNVKYVIAKGNATAGYKLIDQKGEYKLYENQNTMPLGFATSRTISQKNFDQISFPQGMGAVFENIIVSKEIKAVNAEMSPSGFDFKRIDLKENMPLIENQKNVLIQNEEGHFNIKAKQGASIEIPLDINLRDTVLVVKFKVSDKENQEDVDTSVTINGLKNKLSSRLAAYPNGNREFVYILSSNKKSDRLTVEFSPGKYEISDLEAYVLSAAAVGEAIKKKDPFLVDMKNTGENQITGDIKVRENGYFAITIPFDKGFDVIVDGKKQNYEKVNTAFIGFPIDKGEHHIEIRYNSPYKRAGMAVSVIGFIMFALSCISDRKYRINSRKL</sequence>
<dbReference type="Pfam" id="PF09586">
    <property type="entry name" value="YfhO"/>
    <property type="match status" value="1"/>
</dbReference>
<protein>
    <submittedName>
        <fullName evidence="2">Uncharacterized membrane protein YfhO</fullName>
    </submittedName>
</protein>
<feature type="transmembrane region" description="Helical" evidence="1">
    <location>
        <begin position="264"/>
        <end position="281"/>
    </location>
</feature>
<evidence type="ECO:0000256" key="1">
    <source>
        <dbReference type="SAM" id="Phobius"/>
    </source>
</evidence>
<reference evidence="2 3" key="1">
    <citation type="submission" date="2016-11" db="EMBL/GenBank/DDBJ databases">
        <authorList>
            <person name="Jaros S."/>
            <person name="Januszkiewicz K."/>
            <person name="Wedrychowicz H."/>
        </authorList>
    </citation>
    <scope>NUCLEOTIDE SEQUENCE [LARGE SCALE GENOMIC DNA]</scope>
    <source>
        <strain evidence="2 3">DSM 15970</strain>
    </source>
</reference>
<dbReference type="STRING" id="1122934.SAMN02745691_00640"/>
<dbReference type="Proteomes" id="UP000184342">
    <property type="component" value="Unassembled WGS sequence"/>
</dbReference>
<keyword evidence="1" id="KW-0472">Membrane</keyword>
<dbReference type="InterPro" id="IPR018580">
    <property type="entry name" value="Uncharacterised_YfhO"/>
</dbReference>
<organism evidence="2 3">
    <name type="scientific">Parasporobacterium paucivorans DSM 15970</name>
    <dbReference type="NCBI Taxonomy" id="1122934"/>
    <lineage>
        <taxon>Bacteria</taxon>
        <taxon>Bacillati</taxon>
        <taxon>Bacillota</taxon>
        <taxon>Clostridia</taxon>
        <taxon>Lachnospirales</taxon>
        <taxon>Lachnospiraceae</taxon>
        <taxon>Parasporobacterium</taxon>
    </lineage>
</organism>
<dbReference type="RefSeq" id="WP_073992910.1">
    <property type="nucleotide sequence ID" value="NZ_FQYT01000005.1"/>
</dbReference>
<feature type="transmembrane region" description="Helical" evidence="1">
    <location>
        <begin position="14"/>
        <end position="31"/>
    </location>
</feature>
<keyword evidence="3" id="KW-1185">Reference proteome</keyword>
<dbReference type="EMBL" id="FQYT01000005">
    <property type="protein sequence ID" value="SHI66863.1"/>
    <property type="molecule type" value="Genomic_DNA"/>
</dbReference>
<keyword evidence="1" id="KW-0812">Transmembrane</keyword>
<name>A0A1M6D171_9FIRM</name>
<feature type="transmembrane region" description="Helical" evidence="1">
    <location>
        <begin position="287"/>
        <end position="303"/>
    </location>
</feature>
<feature type="transmembrane region" description="Helical" evidence="1">
    <location>
        <begin position="157"/>
        <end position="173"/>
    </location>
</feature>
<proteinExistence type="predicted"/>